<keyword evidence="1" id="KW-0732">Signal</keyword>
<gene>
    <name evidence="5" type="ORF">BOW53_15510</name>
</gene>
<comment type="caution">
    <text evidence="5">The sequence shown here is derived from an EMBL/GenBank/DDBJ whole genome shotgun (WGS) entry which is preliminary data.</text>
</comment>
<keyword evidence="6" id="KW-1185">Reference proteome</keyword>
<dbReference type="InterPro" id="IPR035986">
    <property type="entry name" value="PKD_dom_sf"/>
</dbReference>
<dbReference type="Proteomes" id="UP000191110">
    <property type="component" value="Unassembled WGS sequence"/>
</dbReference>
<proteinExistence type="predicted"/>
<dbReference type="SMART" id="SM00089">
    <property type="entry name" value="PKD"/>
    <property type="match status" value="1"/>
</dbReference>
<dbReference type="InterPro" id="IPR013783">
    <property type="entry name" value="Ig-like_fold"/>
</dbReference>
<evidence type="ECO:0000313" key="6">
    <source>
        <dbReference type="Proteomes" id="UP000191110"/>
    </source>
</evidence>
<evidence type="ECO:0000256" key="3">
    <source>
        <dbReference type="ARBA" id="ARBA00022837"/>
    </source>
</evidence>
<dbReference type="CDD" id="cd00146">
    <property type="entry name" value="PKD"/>
    <property type="match status" value="1"/>
</dbReference>
<keyword evidence="3" id="KW-0106">Calcium</keyword>
<name>A0A1T2L076_9GAMM</name>
<dbReference type="SUPFAM" id="SSF141072">
    <property type="entry name" value="CalX-like"/>
    <property type="match status" value="1"/>
</dbReference>
<dbReference type="AlphaFoldDB" id="A0A1T2L076"/>
<dbReference type="Pfam" id="PF03160">
    <property type="entry name" value="Calx-beta"/>
    <property type="match status" value="1"/>
</dbReference>
<accession>A0A1T2L076</accession>
<organism evidence="5 6">
    <name type="scientific">Solemya pervernicosa gill symbiont</name>
    <dbReference type="NCBI Taxonomy" id="642797"/>
    <lineage>
        <taxon>Bacteria</taxon>
        <taxon>Pseudomonadati</taxon>
        <taxon>Pseudomonadota</taxon>
        <taxon>Gammaproteobacteria</taxon>
        <taxon>sulfur-oxidizing symbionts</taxon>
    </lineage>
</organism>
<dbReference type="Gene3D" id="2.60.40.10">
    <property type="entry name" value="Immunoglobulins"/>
    <property type="match status" value="2"/>
</dbReference>
<protein>
    <recommendedName>
        <fullName evidence="4">PKD/Chitinase domain-containing protein</fullName>
    </recommendedName>
</protein>
<sequence>MGSFSYQWKRAGSDITDANSVDYTLQVADAGSAITVTVSYTDLGGTPESTSSSAIDAVDGDLDGDSIGDSSDLDIDGDGMLNTYEDANGLNKLDATDRDTDLDGDGVSNYDEFLADSDAMADDYPPVVTPPADVNVDAEGLFTLVTIGSATAVDDLDGDVSVTSDAPTHFAPGENTVTWSATDAAGNTGTATQSVNVTPLVELGKDQVTAEGASATFEVMLNGPAVTYPVTVPYSVSGTALTDGSDHDLVDGSVTITSPNLSTTVTVNVVDDGAGEGMESLIVTLGTPNNAVVGAKATHTLSIYEGNVAPDVSLSAEQGAVVGAVLVEQGGADVVVTATVTDPNPADTHSYDWSGTDNGLTDTDGAGNSTFTFTPATAGTYILQVTATDSGNLTNSAELTLNVVATMPVLTATDSDGDGVDDDVEGAGDSDGDGIPDYLDNANLQGNVLQEMALTEDRYIVETEPGLILTLGSVALRAGEGKAGVSEEEIVSHGNDGAGAVADGEHSYTGGLFDFTVDGLPVAGQSVTIVVPQHAAVPANAVYRKQQSGGWFNFVEDANNTLASALGEEGFCPPPGDAAYSAGLNEGDWCVQLIIEDGGANDADGLANNRVVDPGGVSVMSSTASSSGSGAVQPLWLLLLSSFAVSRVLVQRRGRDKL</sequence>
<evidence type="ECO:0000256" key="1">
    <source>
        <dbReference type="ARBA" id="ARBA00022729"/>
    </source>
</evidence>
<evidence type="ECO:0000313" key="5">
    <source>
        <dbReference type="EMBL" id="OOZ38464.1"/>
    </source>
</evidence>
<reference evidence="5 6" key="1">
    <citation type="submission" date="2016-11" db="EMBL/GenBank/DDBJ databases">
        <title>Mixed transmission modes and dynamic genome evolution in an obligate animal-bacterial symbiosis.</title>
        <authorList>
            <person name="Russell S.L."/>
            <person name="Corbett-Detig R.B."/>
            <person name="Cavanaugh C.M."/>
        </authorList>
    </citation>
    <scope>NUCLEOTIDE SEQUENCE [LARGE SCALE GENOMIC DNA]</scope>
    <source>
        <strain evidence="5">Sveles-Q1</strain>
    </source>
</reference>
<dbReference type="Gene3D" id="2.60.40.2700">
    <property type="match status" value="1"/>
</dbReference>
<dbReference type="Pfam" id="PF22352">
    <property type="entry name" value="K319L-like_PKD"/>
    <property type="match status" value="1"/>
</dbReference>
<dbReference type="InterPro" id="IPR038081">
    <property type="entry name" value="CalX-like_sf"/>
</dbReference>
<evidence type="ECO:0000256" key="2">
    <source>
        <dbReference type="ARBA" id="ARBA00022737"/>
    </source>
</evidence>
<dbReference type="SUPFAM" id="SSF49299">
    <property type="entry name" value="PKD domain"/>
    <property type="match status" value="1"/>
</dbReference>
<feature type="domain" description="PKD/Chitinase" evidence="4">
    <location>
        <begin position="319"/>
        <end position="406"/>
    </location>
</feature>
<dbReference type="InterPro" id="IPR022409">
    <property type="entry name" value="PKD/Chitinase_dom"/>
</dbReference>
<dbReference type="InterPro" id="IPR003644">
    <property type="entry name" value="Calx_beta"/>
</dbReference>
<dbReference type="EMBL" id="MPRL01000090">
    <property type="protein sequence ID" value="OOZ38464.1"/>
    <property type="molecule type" value="Genomic_DNA"/>
</dbReference>
<evidence type="ECO:0000259" key="4">
    <source>
        <dbReference type="SMART" id="SM00089"/>
    </source>
</evidence>
<dbReference type="Gene3D" id="2.60.40.2030">
    <property type="match status" value="1"/>
</dbReference>
<dbReference type="RefSeq" id="WP_078484996.1">
    <property type="nucleotide sequence ID" value="NZ_MPRL01000090.1"/>
</dbReference>
<keyword evidence="2" id="KW-0677">Repeat</keyword>
<dbReference type="GO" id="GO:0016020">
    <property type="term" value="C:membrane"/>
    <property type="evidence" value="ECO:0007669"/>
    <property type="project" value="InterPro"/>
</dbReference>
<dbReference type="GO" id="GO:0007154">
    <property type="term" value="P:cell communication"/>
    <property type="evidence" value="ECO:0007669"/>
    <property type="project" value="InterPro"/>
</dbReference>
<dbReference type="OrthoDB" id="5242130at2"/>